<evidence type="ECO:0000256" key="1">
    <source>
        <dbReference type="ARBA" id="ARBA00001947"/>
    </source>
</evidence>
<keyword evidence="4" id="KW-0479">Metal-binding</keyword>
<dbReference type="InterPro" id="IPR001365">
    <property type="entry name" value="A_deaminase_dom"/>
</dbReference>
<protein>
    <recommendedName>
        <fullName evidence="3">adenosine deaminase</fullName>
        <ecNumber evidence="3">3.5.4.4</ecNumber>
    </recommendedName>
</protein>
<dbReference type="EMBL" id="BSVA01000001">
    <property type="protein sequence ID" value="GMA90074.1"/>
    <property type="molecule type" value="Genomic_DNA"/>
</dbReference>
<dbReference type="Proteomes" id="UP001157069">
    <property type="component" value="Unassembled WGS sequence"/>
</dbReference>
<accession>A0ABQ6JQ81</accession>
<reference evidence="10" key="1">
    <citation type="journal article" date="2019" name="Int. J. Syst. Evol. Microbiol.">
        <title>The Global Catalogue of Microorganisms (GCM) 10K type strain sequencing project: providing services to taxonomists for standard genome sequencing and annotation.</title>
        <authorList>
            <consortium name="The Broad Institute Genomics Platform"/>
            <consortium name="The Broad Institute Genome Sequencing Center for Infectious Disease"/>
            <person name="Wu L."/>
            <person name="Ma J."/>
        </authorList>
    </citation>
    <scope>NUCLEOTIDE SEQUENCE [LARGE SCALE GENOMIC DNA]</scope>
    <source>
        <strain evidence="10">NBRC 108755</strain>
    </source>
</reference>
<dbReference type="InterPro" id="IPR032466">
    <property type="entry name" value="Metal_Hydrolase"/>
</dbReference>
<dbReference type="Gene3D" id="3.20.20.140">
    <property type="entry name" value="Metal-dependent hydrolases"/>
    <property type="match status" value="1"/>
</dbReference>
<evidence type="ECO:0000313" key="9">
    <source>
        <dbReference type="EMBL" id="GMA90074.1"/>
    </source>
</evidence>
<comment type="cofactor">
    <cofactor evidence="1">
        <name>Zn(2+)</name>
        <dbReference type="ChEBI" id="CHEBI:29105"/>
    </cofactor>
</comment>
<dbReference type="PANTHER" id="PTHR11409:SF43">
    <property type="entry name" value="ADENOSINE DEAMINASE"/>
    <property type="match status" value="1"/>
</dbReference>
<comment type="caution">
    <text evidence="9">The sequence shown here is derived from an EMBL/GenBank/DDBJ whole genome shotgun (WGS) entry which is preliminary data.</text>
</comment>
<evidence type="ECO:0000256" key="4">
    <source>
        <dbReference type="ARBA" id="ARBA00022723"/>
    </source>
</evidence>
<evidence type="ECO:0000256" key="5">
    <source>
        <dbReference type="ARBA" id="ARBA00022801"/>
    </source>
</evidence>
<gene>
    <name evidence="9" type="ORF">GCM10025869_06030</name>
</gene>
<dbReference type="EC" id="3.5.4.4" evidence="3"/>
<feature type="compositionally biased region" description="Polar residues" evidence="7">
    <location>
        <begin position="219"/>
        <end position="235"/>
    </location>
</feature>
<evidence type="ECO:0000256" key="2">
    <source>
        <dbReference type="ARBA" id="ARBA00006676"/>
    </source>
</evidence>
<evidence type="ECO:0000256" key="6">
    <source>
        <dbReference type="ARBA" id="ARBA00022833"/>
    </source>
</evidence>
<evidence type="ECO:0000259" key="8">
    <source>
        <dbReference type="Pfam" id="PF00962"/>
    </source>
</evidence>
<keyword evidence="10" id="KW-1185">Reference proteome</keyword>
<dbReference type="SUPFAM" id="SSF51556">
    <property type="entry name" value="Metallo-dependent hydrolases"/>
    <property type="match status" value="1"/>
</dbReference>
<feature type="domain" description="Adenosine deaminase" evidence="8">
    <location>
        <begin position="21"/>
        <end position="195"/>
    </location>
</feature>
<evidence type="ECO:0000256" key="7">
    <source>
        <dbReference type="SAM" id="MobiDB-lite"/>
    </source>
</evidence>
<evidence type="ECO:0000313" key="10">
    <source>
        <dbReference type="Proteomes" id="UP001157069"/>
    </source>
</evidence>
<keyword evidence="5" id="KW-0378">Hydrolase</keyword>
<dbReference type="Pfam" id="PF00962">
    <property type="entry name" value="A_deaminase"/>
    <property type="match status" value="1"/>
</dbReference>
<sequence length="257" mass="27224">MSDAAPADHHIVDGVDLRVLPKVSLHDHLDGGLRPRTIIELAEPLGLELPATDADALAAWFAEKSDSGSLVEYLKTFDVTTAVMQTREGLTRVAREFVEDLAEDGVVWGEVRWAPEQHLSRGLSLDEAVEAVQEGLTQGMELAAEAGHGIRVGQLVSAMRHTDRGLEIAELALRHRDNGAVGFDIAGPEAGFLRAASRTPSTCSPASASRRPCTPARPTGSSPFAARSSTATPCVSATACASPKTSRSNPKTTRQAT</sequence>
<feature type="region of interest" description="Disordered" evidence="7">
    <location>
        <begin position="197"/>
        <end position="257"/>
    </location>
</feature>
<evidence type="ECO:0000256" key="3">
    <source>
        <dbReference type="ARBA" id="ARBA00012784"/>
    </source>
</evidence>
<keyword evidence="6" id="KW-0862">Zinc</keyword>
<feature type="compositionally biased region" description="Polar residues" evidence="7">
    <location>
        <begin position="243"/>
        <end position="257"/>
    </location>
</feature>
<feature type="compositionally biased region" description="Polar residues" evidence="7">
    <location>
        <begin position="198"/>
        <end position="207"/>
    </location>
</feature>
<organism evidence="9 10">
    <name type="scientific">Homoserinibacter gongjuensis</name>
    <dbReference type="NCBI Taxonomy" id="1162968"/>
    <lineage>
        <taxon>Bacteria</taxon>
        <taxon>Bacillati</taxon>
        <taxon>Actinomycetota</taxon>
        <taxon>Actinomycetes</taxon>
        <taxon>Micrococcales</taxon>
        <taxon>Microbacteriaceae</taxon>
        <taxon>Homoserinibacter</taxon>
    </lineage>
</organism>
<dbReference type="InterPro" id="IPR006330">
    <property type="entry name" value="Ado/ade_deaminase"/>
</dbReference>
<name>A0ABQ6JQ81_9MICO</name>
<proteinExistence type="inferred from homology"/>
<dbReference type="PANTHER" id="PTHR11409">
    <property type="entry name" value="ADENOSINE DEAMINASE"/>
    <property type="match status" value="1"/>
</dbReference>
<comment type="similarity">
    <text evidence="2">Belongs to the metallo-dependent hydrolases superfamily. Adenosine and AMP deaminases family.</text>
</comment>